<dbReference type="EMBL" id="JAMZIH010000648">
    <property type="protein sequence ID" value="KAJ1679043.1"/>
    <property type="molecule type" value="Genomic_DNA"/>
</dbReference>
<gene>
    <name evidence="1" type="ORF">EV182_002846</name>
</gene>
<keyword evidence="2" id="KW-1185">Reference proteome</keyword>
<accession>A0ACC1HVC6</accession>
<comment type="caution">
    <text evidence="1">The sequence shown here is derived from an EMBL/GenBank/DDBJ whole genome shotgun (WGS) entry which is preliminary data.</text>
</comment>
<reference evidence="1" key="1">
    <citation type="submission" date="2022-06" db="EMBL/GenBank/DDBJ databases">
        <title>Phylogenomic reconstructions and comparative analyses of Kickxellomycotina fungi.</title>
        <authorList>
            <person name="Reynolds N.K."/>
            <person name="Stajich J.E."/>
            <person name="Barry K."/>
            <person name="Grigoriev I.V."/>
            <person name="Crous P."/>
            <person name="Smith M.E."/>
        </authorList>
    </citation>
    <scope>NUCLEOTIDE SEQUENCE</scope>
    <source>
        <strain evidence="1">RSA 2271</strain>
    </source>
</reference>
<dbReference type="Proteomes" id="UP001145114">
    <property type="component" value="Unassembled WGS sequence"/>
</dbReference>
<evidence type="ECO:0000313" key="2">
    <source>
        <dbReference type="Proteomes" id="UP001145114"/>
    </source>
</evidence>
<evidence type="ECO:0000313" key="1">
    <source>
        <dbReference type="EMBL" id="KAJ1679043.1"/>
    </source>
</evidence>
<proteinExistence type="predicted"/>
<sequence length="226" mass="24728">MLRSLATAISFGLLANLFVLPMTADAGPVRRATSPLTLTAYKDTSVPDASLPVCRFCDAFQQSCSECNLSSEEDFLIYNTEFFGTSRALVGFKVSSPSDVPPTISKCTLHFPTKNWGTAFGYNVTFEIYQAASNNWDEATITGGNAPKIGDYLQETSWYVGTPSPADADLTTFCKNKLAKEEGVTDFSLFIEVLNRETGVQMPSRKSTYLDENGQVRSNAMTLTIE</sequence>
<protein>
    <submittedName>
        <fullName evidence="1">Uncharacterized protein</fullName>
    </submittedName>
</protein>
<name>A0ACC1HVC6_9FUNG</name>
<organism evidence="1 2">
    <name type="scientific">Spiromyces aspiralis</name>
    <dbReference type="NCBI Taxonomy" id="68401"/>
    <lineage>
        <taxon>Eukaryota</taxon>
        <taxon>Fungi</taxon>
        <taxon>Fungi incertae sedis</taxon>
        <taxon>Zoopagomycota</taxon>
        <taxon>Kickxellomycotina</taxon>
        <taxon>Kickxellomycetes</taxon>
        <taxon>Kickxellales</taxon>
        <taxon>Kickxellaceae</taxon>
        <taxon>Spiromyces</taxon>
    </lineage>
</organism>